<dbReference type="OMA" id="CSLRIWK"/>
<dbReference type="FunFam" id="2.130.10.10:FF:000509">
    <property type="entry name" value="U3 small nucleolar RNA-interacting protein"/>
    <property type="match status" value="1"/>
</dbReference>
<dbReference type="InterPro" id="IPR001680">
    <property type="entry name" value="WD40_rpt"/>
</dbReference>
<feature type="compositionally biased region" description="Acidic residues" evidence="6">
    <location>
        <begin position="53"/>
        <end position="68"/>
    </location>
</feature>
<evidence type="ECO:0008006" key="9">
    <source>
        <dbReference type="Google" id="ProtNLM"/>
    </source>
</evidence>
<dbReference type="FunCoup" id="A0A7R8V010">
    <property type="interactions" value="1548"/>
</dbReference>
<dbReference type="Pfam" id="PF00400">
    <property type="entry name" value="WD40"/>
    <property type="match status" value="4"/>
</dbReference>
<name>A0A7R8V010_HERIL</name>
<dbReference type="OrthoDB" id="189968at2759"/>
<reference evidence="7 8" key="1">
    <citation type="submission" date="2020-11" db="EMBL/GenBank/DDBJ databases">
        <authorList>
            <person name="Wallbank WR R."/>
            <person name="Pardo Diaz C."/>
            <person name="Kozak K."/>
            <person name="Martin S."/>
            <person name="Jiggins C."/>
            <person name="Moest M."/>
            <person name="Warren A I."/>
            <person name="Generalovic N T."/>
            <person name="Byers J.R.P. K."/>
            <person name="Montejo-Kovacevich G."/>
            <person name="Yen C E."/>
        </authorList>
    </citation>
    <scope>NUCLEOTIDE SEQUENCE [LARGE SCALE GENOMIC DNA]</scope>
</reference>
<dbReference type="AlphaFoldDB" id="A0A7R8V010"/>
<feature type="compositionally biased region" description="Basic residues" evidence="6">
    <location>
        <begin position="1"/>
        <end position="17"/>
    </location>
</feature>
<dbReference type="InterPro" id="IPR036322">
    <property type="entry name" value="WD40_repeat_dom_sf"/>
</dbReference>
<dbReference type="InterPro" id="IPR015943">
    <property type="entry name" value="WD40/YVTN_repeat-like_dom_sf"/>
</dbReference>
<dbReference type="InterPro" id="IPR039241">
    <property type="entry name" value="Rrp9-like"/>
</dbReference>
<evidence type="ECO:0000313" key="8">
    <source>
        <dbReference type="Proteomes" id="UP000594454"/>
    </source>
</evidence>
<dbReference type="GO" id="GO:0032040">
    <property type="term" value="C:small-subunit processome"/>
    <property type="evidence" value="ECO:0007669"/>
    <property type="project" value="TreeGrafter"/>
</dbReference>
<dbReference type="Gene3D" id="2.130.10.10">
    <property type="entry name" value="YVTN repeat-like/Quinoprotein amine dehydrogenase"/>
    <property type="match status" value="1"/>
</dbReference>
<dbReference type="EMBL" id="LR899013">
    <property type="protein sequence ID" value="CAD7090187.1"/>
    <property type="molecule type" value="Genomic_DNA"/>
</dbReference>
<protein>
    <recommendedName>
        <fullName evidence="9">U3 small nucleolar RNA-interacting protein 2</fullName>
    </recommendedName>
</protein>
<dbReference type="InterPro" id="IPR020472">
    <property type="entry name" value="WD40_PAC1"/>
</dbReference>
<dbReference type="PANTHER" id="PTHR19865">
    <property type="entry name" value="U3 SMALL NUCLEOLAR RNA INTERACTING PROTEIN 2"/>
    <property type="match status" value="1"/>
</dbReference>
<proteinExistence type="predicted"/>
<feature type="region of interest" description="Disordered" evidence="6">
    <location>
        <begin position="1"/>
        <end position="70"/>
    </location>
</feature>
<dbReference type="SUPFAM" id="SSF50978">
    <property type="entry name" value="WD40 repeat-like"/>
    <property type="match status" value="1"/>
</dbReference>
<feature type="repeat" description="WD" evidence="5">
    <location>
        <begin position="274"/>
        <end position="315"/>
    </location>
</feature>
<feature type="repeat" description="WD" evidence="5">
    <location>
        <begin position="364"/>
        <end position="395"/>
    </location>
</feature>
<keyword evidence="2 5" id="KW-0853">WD repeat</keyword>
<dbReference type="Proteomes" id="UP000594454">
    <property type="component" value="Chromosome 5"/>
</dbReference>
<feature type="repeat" description="WD" evidence="5">
    <location>
        <begin position="315"/>
        <end position="355"/>
    </location>
</feature>
<accession>A0A7R8V010</accession>
<gene>
    <name evidence="7" type="ORF">HERILL_LOCUS12685</name>
</gene>
<keyword evidence="8" id="KW-1185">Reference proteome</keyword>
<dbReference type="GO" id="GO:0034511">
    <property type="term" value="F:U3 snoRNA binding"/>
    <property type="evidence" value="ECO:0007669"/>
    <property type="project" value="InterPro"/>
</dbReference>
<evidence type="ECO:0000256" key="1">
    <source>
        <dbReference type="ARBA" id="ARBA00004123"/>
    </source>
</evidence>
<evidence type="ECO:0000256" key="2">
    <source>
        <dbReference type="ARBA" id="ARBA00022574"/>
    </source>
</evidence>
<comment type="subcellular location">
    <subcellularLocation>
        <location evidence="1">Nucleus</location>
    </subcellularLocation>
</comment>
<evidence type="ECO:0000256" key="4">
    <source>
        <dbReference type="ARBA" id="ARBA00023242"/>
    </source>
</evidence>
<dbReference type="PRINTS" id="PR00320">
    <property type="entry name" value="GPROTEINBRPT"/>
</dbReference>
<keyword evidence="3" id="KW-0677">Repeat</keyword>
<evidence type="ECO:0000256" key="6">
    <source>
        <dbReference type="SAM" id="MobiDB-lite"/>
    </source>
</evidence>
<evidence type="ECO:0000256" key="5">
    <source>
        <dbReference type="PROSITE-ProRule" id="PRU00221"/>
    </source>
</evidence>
<dbReference type="PROSITE" id="PS50082">
    <property type="entry name" value="WD_REPEATS_2"/>
    <property type="match status" value="4"/>
</dbReference>
<dbReference type="PANTHER" id="PTHR19865:SF0">
    <property type="entry name" value="U3 SMALL NUCLEOLAR RNA-INTERACTING PROTEIN 2"/>
    <property type="match status" value="1"/>
</dbReference>
<keyword evidence="4" id="KW-0539">Nucleus</keyword>
<dbReference type="PROSITE" id="PS50294">
    <property type="entry name" value="WD_REPEATS_REGION"/>
    <property type="match status" value="2"/>
</dbReference>
<dbReference type="InParanoid" id="A0A7R8V010"/>
<evidence type="ECO:0000256" key="3">
    <source>
        <dbReference type="ARBA" id="ARBA00022737"/>
    </source>
</evidence>
<feature type="repeat" description="WD" evidence="5">
    <location>
        <begin position="232"/>
        <end position="273"/>
    </location>
</feature>
<organism evidence="7 8">
    <name type="scientific">Hermetia illucens</name>
    <name type="common">Black soldier fly</name>
    <dbReference type="NCBI Taxonomy" id="343691"/>
    <lineage>
        <taxon>Eukaryota</taxon>
        <taxon>Metazoa</taxon>
        <taxon>Ecdysozoa</taxon>
        <taxon>Arthropoda</taxon>
        <taxon>Hexapoda</taxon>
        <taxon>Insecta</taxon>
        <taxon>Pterygota</taxon>
        <taxon>Neoptera</taxon>
        <taxon>Endopterygota</taxon>
        <taxon>Diptera</taxon>
        <taxon>Brachycera</taxon>
        <taxon>Stratiomyomorpha</taxon>
        <taxon>Stratiomyidae</taxon>
        <taxon>Hermetiinae</taxon>
        <taxon>Hermetia</taxon>
    </lineage>
</organism>
<sequence>MSSFFIKHKPKFNKKRKPEVPATKTSGTAKKKKAVKEESDEEIQSDDAFVSGEESDPADLFPEPEQETAQDKRLRLAKKYLEEIEKEEQSRAEDKEVHDLVSQRLQDEYLDSKGKLRKNIADQYTGYNEKTIKILKNKRQNLPLTSIVISQNGAFMFTGCKTSFVVKWSVPSGEKLGFFDCLSHVEQINGNKRRPHILAMALSSDMRFLALADGGNNIQIWCPDKLTHIKNFKGHRDVVTALTFRKDTHQLYSASKDRSVKIWSLDEMAYIESLFGHQAAITGIDALSRERAITSGGTDCSIRIWKITEESQLIYNGHKGSIETVKLINDENFVSGGDDGSLCLWSALKKKPLHIQTLVHGSQENGEANWITAIATLLNTDLLASGSCDGFIRVWRTLNNGKTLKELFAIPMCGFVNSLAFTNDGRYLIAAVGQEHRLGRWWRIKEAKNSIVIIELNKKESS</sequence>
<dbReference type="SMART" id="SM00320">
    <property type="entry name" value="WD40"/>
    <property type="match status" value="7"/>
</dbReference>
<evidence type="ECO:0000313" key="7">
    <source>
        <dbReference type="EMBL" id="CAD7090187.1"/>
    </source>
</evidence>